<dbReference type="Proteomes" id="UP001225378">
    <property type="component" value="Chromosome"/>
</dbReference>
<proteinExistence type="predicted"/>
<gene>
    <name evidence="1" type="ORF">Q9L42_012275</name>
</gene>
<dbReference type="AlphaFoldDB" id="A0AAU7NQ99"/>
<name>A0AAU7NQ99_9GAMM</name>
<accession>A0AAU7NQ99</accession>
<evidence type="ECO:0000313" key="2">
    <source>
        <dbReference type="Proteomes" id="UP001225378"/>
    </source>
</evidence>
<reference evidence="1 2" key="1">
    <citation type="journal article" date="2024" name="Microbiology">
        <title>Methylomarinum rosea sp. nov., a novel halophilic methanotrophic bacterium from the hypersaline Lake Elton.</title>
        <authorList>
            <person name="Suleimanov R.Z."/>
            <person name="Oshkin I.Y."/>
            <person name="Danilova O.V."/>
            <person name="Suzina N.E."/>
            <person name="Dedysh S.N."/>
        </authorList>
    </citation>
    <scope>NUCLEOTIDE SEQUENCE [LARGE SCALE GENOMIC DNA]</scope>
    <source>
        <strain evidence="1 2">Ch1-1</strain>
    </source>
</reference>
<evidence type="ECO:0000313" key="1">
    <source>
        <dbReference type="EMBL" id="XBS19141.1"/>
    </source>
</evidence>
<sequence length="250" mass="29055">MNELYKETLKFMEHAVNYFSGNVPPPKQVPFKDSFVFRYEEQSILQAIVQKLARMVTSLHSIKVLTDNGLFQDQAAIQRMLDEFQEDILFLVYGLTNGEITQIHKDYLDEFYKEEFDNQDSALKSTQKRGMVSRKKIRAYVSKINGQELDPSTGVELSRTINKAYSGFVHGASPHIMDMFGGIPPRFQVSGMLNTPREEEHRSDMWNYFYRSILAFGFAAKAFEDQSCFYKVIKFRNYFEKQSGVSYDKT</sequence>
<keyword evidence="2" id="KW-1185">Reference proteome</keyword>
<dbReference type="RefSeq" id="WP_349431145.1">
    <property type="nucleotide sequence ID" value="NZ_CP157743.1"/>
</dbReference>
<dbReference type="EMBL" id="CP157743">
    <property type="protein sequence ID" value="XBS19141.1"/>
    <property type="molecule type" value="Genomic_DNA"/>
</dbReference>
<organism evidence="1 2">
    <name type="scientific">Methylomarinum roseum</name>
    <dbReference type="NCBI Taxonomy" id="3067653"/>
    <lineage>
        <taxon>Bacteria</taxon>
        <taxon>Pseudomonadati</taxon>
        <taxon>Pseudomonadota</taxon>
        <taxon>Gammaproteobacteria</taxon>
        <taxon>Methylococcales</taxon>
        <taxon>Methylococcaceae</taxon>
        <taxon>Methylomarinum</taxon>
    </lineage>
</organism>
<dbReference type="KEGG" id="mech:Q9L42_012275"/>
<protein>
    <submittedName>
        <fullName evidence="1">Uncharacterized protein</fullName>
    </submittedName>
</protein>